<evidence type="ECO:0000256" key="1">
    <source>
        <dbReference type="ARBA" id="ARBA00006484"/>
    </source>
</evidence>
<dbReference type="PRINTS" id="PR00080">
    <property type="entry name" value="SDRFAMILY"/>
</dbReference>
<dbReference type="FunFam" id="3.40.50.720:FF:000084">
    <property type="entry name" value="Short-chain dehydrogenase reductase"/>
    <property type="match status" value="1"/>
</dbReference>
<evidence type="ECO:0000313" key="4">
    <source>
        <dbReference type="Proteomes" id="UP001603857"/>
    </source>
</evidence>
<dbReference type="SUPFAM" id="SSF51735">
    <property type="entry name" value="NAD(P)-binding Rossmann-fold domains"/>
    <property type="match status" value="1"/>
</dbReference>
<name>A0ABD1LZV1_9FABA</name>
<comment type="caution">
    <text evidence="3">The sequence shown here is derived from an EMBL/GenBank/DDBJ whole genome shotgun (WGS) entry which is preliminary data.</text>
</comment>
<dbReference type="GO" id="GO:0016491">
    <property type="term" value="F:oxidoreductase activity"/>
    <property type="evidence" value="ECO:0007669"/>
    <property type="project" value="UniProtKB-KW"/>
</dbReference>
<dbReference type="InterPro" id="IPR002347">
    <property type="entry name" value="SDR_fam"/>
</dbReference>
<proteinExistence type="inferred from homology"/>
<keyword evidence="4" id="KW-1185">Reference proteome</keyword>
<dbReference type="PANTHER" id="PTHR43180">
    <property type="entry name" value="3-OXOACYL-(ACYL-CARRIER-PROTEIN) REDUCTASE (AFU_ORTHOLOGUE AFUA_6G11210)"/>
    <property type="match status" value="1"/>
</dbReference>
<reference evidence="3 4" key="1">
    <citation type="submission" date="2024-08" db="EMBL/GenBank/DDBJ databases">
        <title>Insights into the chromosomal genome structure of Flemingia macrophylla.</title>
        <authorList>
            <person name="Ding Y."/>
            <person name="Zhao Y."/>
            <person name="Bi W."/>
            <person name="Wu M."/>
            <person name="Zhao G."/>
            <person name="Gong Y."/>
            <person name="Li W."/>
            <person name="Zhang P."/>
        </authorList>
    </citation>
    <scope>NUCLEOTIDE SEQUENCE [LARGE SCALE GENOMIC DNA]</scope>
    <source>
        <strain evidence="3">DYQJB</strain>
        <tissue evidence="3">Leaf</tissue>
    </source>
</reference>
<accession>A0ABD1LZV1</accession>
<dbReference type="InterPro" id="IPR036291">
    <property type="entry name" value="NAD(P)-bd_dom_sf"/>
</dbReference>
<dbReference type="InterPro" id="IPR045309">
    <property type="entry name" value="ABA2-like"/>
</dbReference>
<dbReference type="PROSITE" id="PS00061">
    <property type="entry name" value="ADH_SHORT"/>
    <property type="match status" value="1"/>
</dbReference>
<sequence length="353" mass="36650">MASVSAVSATVRRLEGKVAIITGGASGIGEATARLFSKHGAHVVIADIQDHLGFSVCKDLESASYVHCDVTNEEDVENAVNTAVSKYGKLDIMFNNAGICDDLKLSILEKSKCEFERVISVNLVGVFLGIKHAARVMILAKRGCIINTASVAGSMGGVASHAYTSSKFAVVGLTKNTAVELGQFGIRVNCLSPYGVATPMAKKIANVDEETVGKMYSNLKGAHLVPNDLAEAALYLAGDESKYVSGHNLVLDGGFTNVHVNLEAEEGQSHPICSSAPMFAPVGLAASPPPKNWPWSGGGGYRTVAGVGVWLSSCCFAPRGDRRCVTRPGVAAVIASTPGVGSKCLALGLALSA</sequence>
<protein>
    <submittedName>
        <fullName evidence="3">Uncharacterized protein</fullName>
    </submittedName>
</protein>
<keyword evidence="2" id="KW-0560">Oxidoreductase</keyword>
<dbReference type="InterPro" id="IPR020904">
    <property type="entry name" value="Sc_DH/Rdtase_CS"/>
</dbReference>
<comment type="similarity">
    <text evidence="1">Belongs to the short-chain dehydrogenases/reductases (SDR) family.</text>
</comment>
<dbReference type="EMBL" id="JBGMDY010000007">
    <property type="protein sequence ID" value="KAL2328430.1"/>
    <property type="molecule type" value="Genomic_DNA"/>
</dbReference>
<evidence type="ECO:0000256" key="2">
    <source>
        <dbReference type="ARBA" id="ARBA00023002"/>
    </source>
</evidence>
<evidence type="ECO:0000313" key="3">
    <source>
        <dbReference type="EMBL" id="KAL2328430.1"/>
    </source>
</evidence>
<dbReference type="PANTHER" id="PTHR43180:SF30">
    <property type="entry name" value="MOMILACTONE A SYNTHASE"/>
    <property type="match status" value="1"/>
</dbReference>
<organism evidence="3 4">
    <name type="scientific">Flemingia macrophylla</name>
    <dbReference type="NCBI Taxonomy" id="520843"/>
    <lineage>
        <taxon>Eukaryota</taxon>
        <taxon>Viridiplantae</taxon>
        <taxon>Streptophyta</taxon>
        <taxon>Embryophyta</taxon>
        <taxon>Tracheophyta</taxon>
        <taxon>Spermatophyta</taxon>
        <taxon>Magnoliopsida</taxon>
        <taxon>eudicotyledons</taxon>
        <taxon>Gunneridae</taxon>
        <taxon>Pentapetalae</taxon>
        <taxon>rosids</taxon>
        <taxon>fabids</taxon>
        <taxon>Fabales</taxon>
        <taxon>Fabaceae</taxon>
        <taxon>Papilionoideae</taxon>
        <taxon>50 kb inversion clade</taxon>
        <taxon>NPAAA clade</taxon>
        <taxon>indigoferoid/millettioid clade</taxon>
        <taxon>Phaseoleae</taxon>
        <taxon>Flemingia</taxon>
    </lineage>
</organism>
<dbReference type="PRINTS" id="PR00081">
    <property type="entry name" value="GDHRDH"/>
</dbReference>
<dbReference type="Pfam" id="PF13561">
    <property type="entry name" value="adh_short_C2"/>
    <property type="match status" value="1"/>
</dbReference>
<dbReference type="Gene3D" id="3.40.50.720">
    <property type="entry name" value="NAD(P)-binding Rossmann-like Domain"/>
    <property type="match status" value="1"/>
</dbReference>
<dbReference type="AlphaFoldDB" id="A0ABD1LZV1"/>
<dbReference type="NCBIfam" id="NF005559">
    <property type="entry name" value="PRK07231.1"/>
    <property type="match status" value="1"/>
</dbReference>
<dbReference type="Proteomes" id="UP001603857">
    <property type="component" value="Unassembled WGS sequence"/>
</dbReference>
<dbReference type="CDD" id="cd05326">
    <property type="entry name" value="secoisolariciresinol-DH_like_SDR_c"/>
    <property type="match status" value="1"/>
</dbReference>
<gene>
    <name evidence="3" type="ORF">Fmac_021857</name>
</gene>